<dbReference type="InterPro" id="IPR042099">
    <property type="entry name" value="ANL_N_sf"/>
</dbReference>
<gene>
    <name evidence="4" type="ORF">ACFSQP_02975</name>
</gene>
<accession>A0ABW5KQ67</accession>
<dbReference type="InterPro" id="IPR045851">
    <property type="entry name" value="AMP-bd_C_sf"/>
</dbReference>
<name>A0ABW5KQ67_9FLAO</name>
<dbReference type="SUPFAM" id="SSF56801">
    <property type="entry name" value="Acetyl-CoA synthetase-like"/>
    <property type="match status" value="1"/>
</dbReference>
<keyword evidence="5" id="KW-1185">Reference proteome</keyword>
<dbReference type="Gene3D" id="3.40.50.12780">
    <property type="entry name" value="N-terminal domain of ligase-like"/>
    <property type="match status" value="1"/>
</dbReference>
<dbReference type="PANTHER" id="PTHR43201:SF5">
    <property type="entry name" value="MEDIUM-CHAIN ACYL-COA LIGASE ACSF2, MITOCHONDRIAL"/>
    <property type="match status" value="1"/>
</dbReference>
<dbReference type="PANTHER" id="PTHR43201">
    <property type="entry name" value="ACYL-COA SYNTHETASE"/>
    <property type="match status" value="1"/>
</dbReference>
<comment type="similarity">
    <text evidence="1">Belongs to the ATP-dependent AMP-binding enzyme family.</text>
</comment>
<dbReference type="RefSeq" id="WP_376891648.1">
    <property type="nucleotide sequence ID" value="NZ_JBHULS010000001.1"/>
</dbReference>
<organism evidence="4 5">
    <name type="scientific">Bizionia sediminis</name>
    <dbReference type="NCBI Taxonomy" id="1737064"/>
    <lineage>
        <taxon>Bacteria</taxon>
        <taxon>Pseudomonadati</taxon>
        <taxon>Bacteroidota</taxon>
        <taxon>Flavobacteriia</taxon>
        <taxon>Flavobacteriales</taxon>
        <taxon>Flavobacteriaceae</taxon>
        <taxon>Bizionia</taxon>
    </lineage>
</organism>
<feature type="domain" description="AMP-dependent synthetase/ligase" evidence="3">
    <location>
        <begin position="60"/>
        <end position="202"/>
    </location>
</feature>
<reference evidence="5" key="1">
    <citation type="journal article" date="2019" name="Int. J. Syst. Evol. Microbiol.">
        <title>The Global Catalogue of Microorganisms (GCM) 10K type strain sequencing project: providing services to taxonomists for standard genome sequencing and annotation.</title>
        <authorList>
            <consortium name="The Broad Institute Genomics Platform"/>
            <consortium name="The Broad Institute Genome Sequencing Center for Infectious Disease"/>
            <person name="Wu L."/>
            <person name="Ma J."/>
        </authorList>
    </citation>
    <scope>NUCLEOTIDE SEQUENCE [LARGE SCALE GENOMIC DNA]</scope>
    <source>
        <strain evidence="5">KCTC 42587</strain>
    </source>
</reference>
<evidence type="ECO:0000313" key="4">
    <source>
        <dbReference type="EMBL" id="MFD2550771.1"/>
    </source>
</evidence>
<sequence length="359" mass="40019">MSTFAANVHKDFQFNGYAYTRKTLQELAYELVKEGNDFEIPIGQFISDWLDQSATITVQTSGSTGKPKTISLKKQYMVESALTTGRFFHLEPKSQALLCLPATTIAGKMMLVRAMVLGWHLDSIPPKKDLEINAKKAYTFAAMIPLQLQANRHKLNNIETLIVGGAPMSAELKSSIQTLKTKVFETYGMTETVSHIAVKQSNHVEAKKNENLFQVLPGITISQDSRGCLVIDAEKITNQKIITNDVVTCYSPTTFEWLGRADYAINSGGVKIHPEVVERILAPSISNRFFITSVPDKSLGERVIMVVEGDKQLIDARIFSELKKHEIPKDILFTKAFQETHSGKVQRKQTLEAAKKNAV</sequence>
<evidence type="ECO:0000259" key="3">
    <source>
        <dbReference type="Pfam" id="PF00501"/>
    </source>
</evidence>
<dbReference type="Proteomes" id="UP001597472">
    <property type="component" value="Unassembled WGS sequence"/>
</dbReference>
<dbReference type="Gene3D" id="3.30.300.30">
    <property type="match status" value="1"/>
</dbReference>
<protein>
    <submittedName>
        <fullName evidence="4">AMP-binding protein</fullName>
    </submittedName>
</protein>
<dbReference type="InterPro" id="IPR000873">
    <property type="entry name" value="AMP-dep_synth/lig_dom"/>
</dbReference>
<dbReference type="Pfam" id="PF00501">
    <property type="entry name" value="AMP-binding"/>
    <property type="match status" value="1"/>
</dbReference>
<comment type="caution">
    <text evidence="4">The sequence shown here is derived from an EMBL/GenBank/DDBJ whole genome shotgun (WGS) entry which is preliminary data.</text>
</comment>
<proteinExistence type="inferred from homology"/>
<dbReference type="EMBL" id="JBHULS010000001">
    <property type="protein sequence ID" value="MFD2550771.1"/>
    <property type="molecule type" value="Genomic_DNA"/>
</dbReference>
<evidence type="ECO:0000313" key="5">
    <source>
        <dbReference type="Proteomes" id="UP001597472"/>
    </source>
</evidence>
<keyword evidence="2" id="KW-0436">Ligase</keyword>
<evidence type="ECO:0000256" key="2">
    <source>
        <dbReference type="ARBA" id="ARBA00022598"/>
    </source>
</evidence>
<evidence type="ECO:0000256" key="1">
    <source>
        <dbReference type="ARBA" id="ARBA00006432"/>
    </source>
</evidence>